<dbReference type="EMBL" id="KD053625">
    <property type="protein sequence ID" value="EMS64660.1"/>
    <property type="molecule type" value="Genomic_DNA"/>
</dbReference>
<proteinExistence type="predicted"/>
<gene>
    <name evidence="1" type="ORF">TRIUR3_32665</name>
</gene>
<evidence type="ECO:0000313" key="1">
    <source>
        <dbReference type="EMBL" id="EMS64660.1"/>
    </source>
</evidence>
<dbReference type="AlphaFoldDB" id="M8AI88"/>
<name>M8AI88_TRIUA</name>
<protein>
    <submittedName>
        <fullName evidence="1">Uncharacterized protein</fullName>
    </submittedName>
</protein>
<organism evidence="1">
    <name type="scientific">Triticum urartu</name>
    <name type="common">Red wild einkorn</name>
    <name type="synonym">Crithodium urartu</name>
    <dbReference type="NCBI Taxonomy" id="4572"/>
    <lineage>
        <taxon>Eukaryota</taxon>
        <taxon>Viridiplantae</taxon>
        <taxon>Streptophyta</taxon>
        <taxon>Embryophyta</taxon>
        <taxon>Tracheophyta</taxon>
        <taxon>Spermatophyta</taxon>
        <taxon>Magnoliopsida</taxon>
        <taxon>Liliopsida</taxon>
        <taxon>Poales</taxon>
        <taxon>Poaceae</taxon>
        <taxon>BOP clade</taxon>
        <taxon>Pooideae</taxon>
        <taxon>Triticodae</taxon>
        <taxon>Triticeae</taxon>
        <taxon>Triticinae</taxon>
        <taxon>Triticum</taxon>
    </lineage>
</organism>
<accession>M8AI88</accession>
<reference evidence="1" key="1">
    <citation type="journal article" date="2013" name="Nature">
        <title>Draft genome of the wheat A-genome progenitor Triticum urartu.</title>
        <authorList>
            <person name="Ling H.Q."/>
            <person name="Zhao S."/>
            <person name="Liu D."/>
            <person name="Wang J."/>
            <person name="Sun H."/>
            <person name="Zhang C."/>
            <person name="Fan H."/>
            <person name="Li D."/>
            <person name="Dong L."/>
            <person name="Tao Y."/>
            <person name="Gao C."/>
            <person name="Wu H."/>
            <person name="Li Y."/>
            <person name="Cui Y."/>
            <person name="Guo X."/>
            <person name="Zheng S."/>
            <person name="Wang B."/>
            <person name="Yu K."/>
            <person name="Liang Q."/>
            <person name="Yang W."/>
            <person name="Lou X."/>
            <person name="Chen J."/>
            <person name="Feng M."/>
            <person name="Jian J."/>
            <person name="Zhang X."/>
            <person name="Luo G."/>
            <person name="Jiang Y."/>
            <person name="Liu J."/>
            <person name="Wang Z."/>
            <person name="Sha Y."/>
            <person name="Zhang B."/>
            <person name="Wu H."/>
            <person name="Tang D."/>
            <person name="Shen Q."/>
            <person name="Xue P."/>
            <person name="Zou S."/>
            <person name="Wang X."/>
            <person name="Liu X."/>
            <person name="Wang F."/>
            <person name="Yang Y."/>
            <person name="An X."/>
            <person name="Dong Z."/>
            <person name="Zhang K."/>
            <person name="Zhang X."/>
            <person name="Luo M.C."/>
            <person name="Dvorak J."/>
            <person name="Tong Y."/>
            <person name="Wang J."/>
            <person name="Yang H."/>
            <person name="Li Z."/>
            <person name="Wang D."/>
            <person name="Zhang A."/>
            <person name="Wang J."/>
        </authorList>
    </citation>
    <scope>NUCLEOTIDE SEQUENCE</scope>
</reference>
<sequence length="61" mass="6731">MGLIAGSDIPVAIRDGGVWKWPVVGREQCGPVVVLFVQLDMTVVQLNMTVVQLKTRLHEDD</sequence>